<dbReference type="AlphaFoldDB" id="A0AAV1KL98"/>
<protein>
    <recommendedName>
        <fullName evidence="5">Lipase domain-containing protein</fullName>
    </recommendedName>
</protein>
<dbReference type="EMBL" id="CAVLGL010000057">
    <property type="protein sequence ID" value="CAK1583210.1"/>
    <property type="molecule type" value="Genomic_DNA"/>
</dbReference>
<keyword evidence="3" id="KW-0964">Secreted</keyword>
<dbReference type="PANTHER" id="PTHR11610">
    <property type="entry name" value="LIPASE"/>
    <property type="match status" value="1"/>
</dbReference>
<proteinExistence type="inferred from homology"/>
<feature type="domain" description="Lipase" evidence="5">
    <location>
        <begin position="127"/>
        <end position="339"/>
    </location>
</feature>
<dbReference type="Proteomes" id="UP001314205">
    <property type="component" value="Unassembled WGS sequence"/>
</dbReference>
<evidence type="ECO:0000259" key="5">
    <source>
        <dbReference type="Pfam" id="PF00151"/>
    </source>
</evidence>
<organism evidence="6 7">
    <name type="scientific">Parnassius mnemosyne</name>
    <name type="common">clouded apollo</name>
    <dbReference type="NCBI Taxonomy" id="213953"/>
    <lineage>
        <taxon>Eukaryota</taxon>
        <taxon>Metazoa</taxon>
        <taxon>Ecdysozoa</taxon>
        <taxon>Arthropoda</taxon>
        <taxon>Hexapoda</taxon>
        <taxon>Insecta</taxon>
        <taxon>Pterygota</taxon>
        <taxon>Neoptera</taxon>
        <taxon>Endopterygota</taxon>
        <taxon>Lepidoptera</taxon>
        <taxon>Glossata</taxon>
        <taxon>Ditrysia</taxon>
        <taxon>Papilionoidea</taxon>
        <taxon>Papilionidae</taxon>
        <taxon>Parnassiinae</taxon>
        <taxon>Parnassini</taxon>
        <taxon>Parnassius</taxon>
        <taxon>Driopa</taxon>
    </lineage>
</organism>
<dbReference type="GO" id="GO:0005615">
    <property type="term" value="C:extracellular space"/>
    <property type="evidence" value="ECO:0007669"/>
    <property type="project" value="TreeGrafter"/>
</dbReference>
<evidence type="ECO:0000313" key="6">
    <source>
        <dbReference type="EMBL" id="CAK1583210.1"/>
    </source>
</evidence>
<comment type="similarity">
    <text evidence="2 4">Belongs to the AB hydrolase superfamily. Lipase family.</text>
</comment>
<evidence type="ECO:0000256" key="3">
    <source>
        <dbReference type="ARBA" id="ARBA00022525"/>
    </source>
</evidence>
<dbReference type="InterPro" id="IPR013818">
    <property type="entry name" value="Lipase"/>
</dbReference>
<evidence type="ECO:0000256" key="1">
    <source>
        <dbReference type="ARBA" id="ARBA00004613"/>
    </source>
</evidence>
<comment type="subcellular location">
    <subcellularLocation>
        <location evidence="1">Secreted</location>
    </subcellularLocation>
</comment>
<name>A0AAV1KL98_9NEOP</name>
<dbReference type="SUPFAM" id="SSF53474">
    <property type="entry name" value="alpha/beta-Hydrolases"/>
    <property type="match status" value="1"/>
</dbReference>
<dbReference type="PRINTS" id="PR00821">
    <property type="entry name" value="TAGLIPASE"/>
</dbReference>
<evidence type="ECO:0000256" key="2">
    <source>
        <dbReference type="ARBA" id="ARBA00010701"/>
    </source>
</evidence>
<dbReference type="InterPro" id="IPR000734">
    <property type="entry name" value="TAG_lipase"/>
</dbReference>
<gene>
    <name evidence="6" type="ORF">PARMNEM_LOCUS4630</name>
</gene>
<keyword evidence="7" id="KW-1185">Reference proteome</keyword>
<dbReference type="GO" id="GO:0016298">
    <property type="term" value="F:lipase activity"/>
    <property type="evidence" value="ECO:0007669"/>
    <property type="project" value="InterPro"/>
</dbReference>
<sequence length="382" mass="42247">MVTSADVNVFTNISALGVKIKGVGCSGTVPAMRRSTAAAFICTAVLHLVTVQGDTLADIGQLLPPWITGNLEELVRAASDSCEVLPLDVLFSKVYGPDIDVVEFRRHKRKSFSLSKAHLHLRDRLPQTLVIYVPGWWNTPTDESSKTLVKALLNKNPSVLVLDTRLIFCKGYVASTAGVNGLALRLYKFIKNMTNDGLPLSSVHLIGFSLGAHVVAITGKLVQKHLHRKLDKITALDPARPCFSRQSEYRLEKSDAKFVLVIHTNAGVLGLEQPLGHVDVYANGVLTKQPECQDRSISLQCDHAQAWRLFAASVIDDHVLVGRRCKSWEELNSGQCSGNETVVGYSCNTNTRGMFLYKSPVEKKEPELRVFNPLDLFTWWIQ</sequence>
<reference evidence="6 7" key="1">
    <citation type="submission" date="2023-11" db="EMBL/GenBank/DDBJ databases">
        <authorList>
            <person name="Hedman E."/>
            <person name="Englund M."/>
            <person name="Stromberg M."/>
            <person name="Nyberg Akerstrom W."/>
            <person name="Nylinder S."/>
            <person name="Jareborg N."/>
            <person name="Kallberg Y."/>
            <person name="Kronander E."/>
        </authorList>
    </citation>
    <scope>NUCLEOTIDE SEQUENCE [LARGE SCALE GENOMIC DNA]</scope>
</reference>
<dbReference type="InterPro" id="IPR029058">
    <property type="entry name" value="AB_hydrolase_fold"/>
</dbReference>
<evidence type="ECO:0000256" key="4">
    <source>
        <dbReference type="RuleBase" id="RU004262"/>
    </source>
</evidence>
<evidence type="ECO:0000313" key="7">
    <source>
        <dbReference type="Proteomes" id="UP001314205"/>
    </source>
</evidence>
<dbReference type="Pfam" id="PF00151">
    <property type="entry name" value="Lipase"/>
    <property type="match status" value="1"/>
</dbReference>
<dbReference type="Gene3D" id="3.40.50.1820">
    <property type="entry name" value="alpha/beta hydrolase"/>
    <property type="match status" value="1"/>
</dbReference>
<dbReference type="GO" id="GO:0016042">
    <property type="term" value="P:lipid catabolic process"/>
    <property type="evidence" value="ECO:0007669"/>
    <property type="project" value="TreeGrafter"/>
</dbReference>
<comment type="caution">
    <text evidence="6">The sequence shown here is derived from an EMBL/GenBank/DDBJ whole genome shotgun (WGS) entry which is preliminary data.</text>
</comment>
<accession>A0AAV1KL98</accession>
<dbReference type="GO" id="GO:0017171">
    <property type="term" value="F:serine hydrolase activity"/>
    <property type="evidence" value="ECO:0007669"/>
    <property type="project" value="TreeGrafter"/>
</dbReference>
<dbReference type="PANTHER" id="PTHR11610:SF169">
    <property type="entry name" value="GH15759P-RELATED"/>
    <property type="match status" value="1"/>
</dbReference>